<evidence type="ECO:0000313" key="1">
    <source>
        <dbReference type="EMBL" id="MEY1663128.1"/>
    </source>
</evidence>
<accession>A0ABV4AJZ0</accession>
<gene>
    <name evidence="1" type="ORF">AB5I84_13275</name>
</gene>
<dbReference type="RefSeq" id="WP_369456401.1">
    <property type="nucleotide sequence ID" value="NZ_JBGCUO010000003.1"/>
</dbReference>
<dbReference type="Proteomes" id="UP001562065">
    <property type="component" value="Unassembled WGS sequence"/>
</dbReference>
<sequence>MGELNEQATQLDSIMARAKDLNRKLVLAGRGAVVKAEAAGTDLYDRYAERGAELAGDTAEQTNKTLLAGRGLLDAARELAANAPAKRAALLERLVDAGREQRGEKADTDSDYVLAAFGAVATLRSETPKLFETLVSAGEQRA</sequence>
<comment type="caution">
    <text evidence="1">The sequence shown here is derived from an EMBL/GenBank/DDBJ whole genome shotgun (WGS) entry which is preliminary data.</text>
</comment>
<reference evidence="1 2" key="1">
    <citation type="submission" date="2024-07" db="EMBL/GenBank/DDBJ databases">
        <authorList>
            <person name="Ren Q."/>
        </authorList>
    </citation>
    <scope>NUCLEOTIDE SEQUENCE [LARGE SCALE GENOMIC DNA]</scope>
    <source>
        <strain evidence="1 2">REN37</strain>
    </source>
</reference>
<evidence type="ECO:0000313" key="2">
    <source>
        <dbReference type="Proteomes" id="UP001562065"/>
    </source>
</evidence>
<protein>
    <submittedName>
        <fullName evidence="1">Uncharacterized protein</fullName>
    </submittedName>
</protein>
<dbReference type="EMBL" id="JBGCUO010000003">
    <property type="protein sequence ID" value="MEY1663128.1"/>
    <property type="molecule type" value="Genomic_DNA"/>
</dbReference>
<keyword evidence="2" id="KW-1185">Reference proteome</keyword>
<proteinExistence type="predicted"/>
<organism evidence="1 2">
    <name type="scientific">Isoalcanivorax beigongshangi</name>
    <dbReference type="NCBI Taxonomy" id="3238810"/>
    <lineage>
        <taxon>Bacteria</taxon>
        <taxon>Pseudomonadati</taxon>
        <taxon>Pseudomonadota</taxon>
        <taxon>Gammaproteobacteria</taxon>
        <taxon>Oceanospirillales</taxon>
        <taxon>Alcanivoracaceae</taxon>
        <taxon>Isoalcanivorax</taxon>
    </lineage>
</organism>
<name>A0ABV4AJZ0_9GAMM</name>